<name>A0A2R6Q4D4_ACTCC</name>
<dbReference type="Pfam" id="PF00931">
    <property type="entry name" value="NB-ARC"/>
    <property type="match status" value="1"/>
</dbReference>
<keyword evidence="2" id="KW-0433">Leucine-rich repeat</keyword>
<accession>A0A2R6Q4D4</accession>
<comment type="caution">
    <text evidence="7">The sequence shown here is derived from an EMBL/GenBank/DDBJ whole genome shotgun (WGS) entry which is preliminary data.</text>
</comment>
<proteinExistence type="inferred from homology"/>
<dbReference type="EMBL" id="NKQK01000020">
    <property type="protein sequence ID" value="PSS01744.1"/>
    <property type="molecule type" value="Genomic_DNA"/>
</dbReference>
<dbReference type="Gene3D" id="1.10.8.430">
    <property type="entry name" value="Helical domain of apoptotic protease-activating factors"/>
    <property type="match status" value="1"/>
</dbReference>
<evidence type="ECO:0000256" key="2">
    <source>
        <dbReference type="ARBA" id="ARBA00022614"/>
    </source>
</evidence>
<gene>
    <name evidence="7" type="ORF">CEY00_Acc23100</name>
</gene>
<dbReference type="InterPro" id="IPR027417">
    <property type="entry name" value="P-loop_NTPase"/>
</dbReference>
<keyword evidence="8" id="KW-1185">Reference proteome</keyword>
<dbReference type="OMA" id="YINDECH"/>
<dbReference type="SUPFAM" id="SSF52540">
    <property type="entry name" value="P-loop containing nucleoside triphosphate hydrolases"/>
    <property type="match status" value="1"/>
</dbReference>
<feature type="domain" description="Disease resistance protein At4g27190-like leucine-rich repeats" evidence="6">
    <location>
        <begin position="987"/>
        <end position="1131"/>
    </location>
</feature>
<dbReference type="Proteomes" id="UP000241394">
    <property type="component" value="Chromosome LG20"/>
</dbReference>
<evidence type="ECO:0000256" key="4">
    <source>
        <dbReference type="ARBA" id="ARBA00022840"/>
    </source>
</evidence>
<dbReference type="Pfam" id="PF23247">
    <property type="entry name" value="LRR_RPS2"/>
    <property type="match status" value="3"/>
</dbReference>
<dbReference type="InterPro" id="IPR032675">
    <property type="entry name" value="LRR_dom_sf"/>
</dbReference>
<reference evidence="7 8" key="1">
    <citation type="submission" date="2017-07" db="EMBL/GenBank/DDBJ databases">
        <title>An improved, manually edited Actinidia chinensis var. chinensis (kiwifruit) genome highlights the challenges associated with draft genomes and gene prediction in plants.</title>
        <authorList>
            <person name="Pilkington S."/>
            <person name="Crowhurst R."/>
            <person name="Hilario E."/>
            <person name="Nardozza S."/>
            <person name="Fraser L."/>
            <person name="Peng Y."/>
            <person name="Gunaseelan K."/>
            <person name="Simpson R."/>
            <person name="Tahir J."/>
            <person name="Deroles S."/>
            <person name="Templeton K."/>
            <person name="Luo Z."/>
            <person name="Davy M."/>
            <person name="Cheng C."/>
            <person name="Mcneilage M."/>
            <person name="Scaglione D."/>
            <person name="Liu Y."/>
            <person name="Zhang Q."/>
            <person name="Datson P."/>
            <person name="De Silva N."/>
            <person name="Gardiner S."/>
            <person name="Bassett H."/>
            <person name="Chagne D."/>
            <person name="Mccallum J."/>
            <person name="Dzierzon H."/>
            <person name="Deng C."/>
            <person name="Wang Y.-Y."/>
            <person name="Barron N."/>
            <person name="Manako K."/>
            <person name="Bowen J."/>
            <person name="Foster T."/>
            <person name="Erridge Z."/>
            <person name="Tiffin H."/>
            <person name="Waite C."/>
            <person name="Davies K."/>
            <person name="Grierson E."/>
            <person name="Laing W."/>
            <person name="Kirk R."/>
            <person name="Chen X."/>
            <person name="Wood M."/>
            <person name="Montefiori M."/>
            <person name="Brummell D."/>
            <person name="Schwinn K."/>
            <person name="Catanach A."/>
            <person name="Fullerton C."/>
            <person name="Li D."/>
            <person name="Meiyalaghan S."/>
            <person name="Nieuwenhuizen N."/>
            <person name="Read N."/>
            <person name="Prakash R."/>
            <person name="Hunter D."/>
            <person name="Zhang H."/>
            <person name="Mckenzie M."/>
            <person name="Knabel M."/>
            <person name="Harris A."/>
            <person name="Allan A."/>
            <person name="Chen A."/>
            <person name="Janssen B."/>
            <person name="Plunkett B."/>
            <person name="Dwamena C."/>
            <person name="Voogd C."/>
            <person name="Leif D."/>
            <person name="Lafferty D."/>
            <person name="Souleyre E."/>
            <person name="Varkonyi-Gasic E."/>
            <person name="Gambi F."/>
            <person name="Hanley J."/>
            <person name="Yao J.-L."/>
            <person name="Cheung J."/>
            <person name="David K."/>
            <person name="Warren B."/>
            <person name="Marsh K."/>
            <person name="Snowden K."/>
            <person name="Lin-Wang K."/>
            <person name="Brian L."/>
            <person name="Martinez-Sanchez M."/>
            <person name="Wang M."/>
            <person name="Ileperuma N."/>
            <person name="Macnee N."/>
            <person name="Campin R."/>
            <person name="Mcatee P."/>
            <person name="Drummond R."/>
            <person name="Espley R."/>
            <person name="Ireland H."/>
            <person name="Wu R."/>
            <person name="Atkinson R."/>
            <person name="Karunairetnam S."/>
            <person name="Bulley S."/>
            <person name="Chunkath S."/>
            <person name="Hanley Z."/>
            <person name="Storey R."/>
            <person name="Thrimawithana A."/>
            <person name="Thomson S."/>
            <person name="David C."/>
            <person name="Testolin R."/>
        </authorList>
    </citation>
    <scope>NUCLEOTIDE SEQUENCE [LARGE SCALE GENOMIC DNA]</scope>
    <source>
        <strain evidence="8">cv. Red5</strain>
        <tissue evidence="7">Young leaf</tissue>
    </source>
</reference>
<dbReference type="PANTHER" id="PTHR33463:SF198">
    <property type="entry name" value="RPP4C3"/>
    <property type="match status" value="1"/>
</dbReference>
<sequence length="1463" mass="165057">MAEGIAFSGLGKLGGAVVEKIGGCLEAPIGRQYRYIFCLNSNLENLEVQLTNLETTRRGVQMGVDEAKRSARVISPIVEAWLDSVNEVTKEVERIIHDKPKVEKGCFNGWCPNLKLRYSLSKKAVKKTSCIERLQGESINFNCTRLSYNPLPLGVDSIPTKEFKVFQSRISTMNEIIDSLKNDAINLIGLCGMGGIGKTTMVYEVAKRVKEENLFHEVAIAIVKQQPDMAKIQGDIAEMLGLELDKDSMIVRAGLLRRRLLASEENKRILVILDDVWEEFDLTDLGVPMVSGREGCKTIYTSRNQDLWHDVQTKKEIPLELLSEDEAWRLFREKAGDSADAPDLQPIAKQIVNGCGRLPLALVIIGSALSKKSKGHFIKHRWEDMLDRLTCTSSASADKRLSSSLELSYSYLEDKEAKHVFLLCCLFAEDQDIPIEDLVRYGMGLSLFDGINELGKVRHRVYALVEDLKSCYLILDSKADECVKVHDVVRDVGISIASRDKGALVRHGVVFQWPRQVTYEHCTCISLLTKETIELPERLSCPILEFLMLKCLNYHPKLPFNFFEGMTELRVAALRDVNIPFSSLQFLSNLRTLCLENIPNGDISVTGELWNLEILSFRHSSILELPKSIAKLANLKLLDLTACRHLKTIPPGVISGLVKLEELYMRGSGFRDWEGEDEKKGRNVSLREFKFLSNLNTLEIWISDASLLPSIPIFSRLEKYLIVVDFSWSWASVYPIQRQLILDFRMQIPSACGGIDSLLKGSECVHLNGQGSKDLVHELLRDGVQGLEHLKALSIFECDTPECLVNTMNLIPQANSAAPAVFPILDSLSLSDLPDLREICHSPVAAGSFGKLSSLQVRGCGKLGNLFQLSIVRCLTLLKRLSIISCDIMEEVFVKESTEDVDVATIKIEFPKLEFLKLEGLPRLACFCRGIDGIEFPQLKELRLKSLPQLKFLFLSRSNLPSDSQENHSAPFTSLFPQKATFPNLEVLELTQLENLEGLGHKHFSAGSLSKLKEVTVRHCDKLVNVCPSELLSRLRNLDKFILENCSLLDVVFELEEVDCYERNSDVFSLTECLALYDLPKMNYISKRDPLGLKFIHTLDVCDCDSLRYVFSPTMTNSIPLLQELKIRTCKMMSRIVAEENGLGEKSVDEVEFPQLRILRLYDLPNLVTFFPRSIATVVTSNDHLHNTVQALFNEKVAFPCLEELELEGLHNVNQIWCSELSNCSFSKLKGLRVEDCGLIEEVFGFGNLNVNDEGGQHVKFTGLTSMVLSRLDKLIDICKTDHQGIPLENLTYLNVSCCASLRNMFSPSMAIGLVHLEKLIINDCSAMEEVVAKQEKEQEEEAGQERRIDRTPFPHLRGLKVINLPKLRNFCHVIHPLELPLLGQMSVMDCPKMETFSLGCVSTPKLRSVDIDHKEAWKGNLNKTMQLLQEEDEDEDEDDWDEDWEEFFSYRKKKSTRGADDA</sequence>
<dbReference type="Gene3D" id="3.80.10.10">
    <property type="entry name" value="Ribonuclease Inhibitor"/>
    <property type="match status" value="2"/>
</dbReference>
<evidence type="ECO:0000313" key="8">
    <source>
        <dbReference type="Proteomes" id="UP000241394"/>
    </source>
</evidence>
<dbReference type="SUPFAM" id="SSF52058">
    <property type="entry name" value="L domain-like"/>
    <property type="match status" value="1"/>
</dbReference>
<keyword evidence="4" id="KW-0547">Nucleotide-binding</keyword>
<evidence type="ECO:0000256" key="1">
    <source>
        <dbReference type="ARBA" id="ARBA00008894"/>
    </source>
</evidence>
<organism evidence="7 8">
    <name type="scientific">Actinidia chinensis var. chinensis</name>
    <name type="common">Chinese soft-hair kiwi</name>
    <dbReference type="NCBI Taxonomy" id="1590841"/>
    <lineage>
        <taxon>Eukaryota</taxon>
        <taxon>Viridiplantae</taxon>
        <taxon>Streptophyta</taxon>
        <taxon>Embryophyta</taxon>
        <taxon>Tracheophyta</taxon>
        <taxon>Spermatophyta</taxon>
        <taxon>Magnoliopsida</taxon>
        <taxon>eudicotyledons</taxon>
        <taxon>Gunneridae</taxon>
        <taxon>Pentapetalae</taxon>
        <taxon>asterids</taxon>
        <taxon>Ericales</taxon>
        <taxon>Actinidiaceae</taxon>
        <taxon>Actinidia</taxon>
    </lineage>
</organism>
<feature type="domain" description="Disease resistance protein At4g27190-like leucine-rich repeats" evidence="6">
    <location>
        <begin position="1186"/>
        <end position="1325"/>
    </location>
</feature>
<dbReference type="InterPro" id="IPR002182">
    <property type="entry name" value="NB-ARC"/>
</dbReference>
<keyword evidence="4" id="KW-0067">ATP-binding</keyword>
<dbReference type="Gene3D" id="3.40.50.300">
    <property type="entry name" value="P-loop containing nucleotide triphosphate hydrolases"/>
    <property type="match status" value="1"/>
</dbReference>
<dbReference type="InterPro" id="IPR050905">
    <property type="entry name" value="Plant_NBS-LRR"/>
</dbReference>
<dbReference type="GO" id="GO:0005524">
    <property type="term" value="F:ATP binding"/>
    <property type="evidence" value="ECO:0007669"/>
    <property type="project" value="UniProtKB-KW"/>
</dbReference>
<keyword evidence="3" id="KW-0611">Plant defense</keyword>
<reference evidence="8" key="2">
    <citation type="journal article" date="2018" name="BMC Genomics">
        <title>A manually annotated Actinidia chinensis var. chinensis (kiwifruit) genome highlights the challenges associated with draft genomes and gene prediction in plants.</title>
        <authorList>
            <person name="Pilkington S.M."/>
            <person name="Crowhurst R."/>
            <person name="Hilario E."/>
            <person name="Nardozza S."/>
            <person name="Fraser L."/>
            <person name="Peng Y."/>
            <person name="Gunaseelan K."/>
            <person name="Simpson R."/>
            <person name="Tahir J."/>
            <person name="Deroles S.C."/>
            <person name="Templeton K."/>
            <person name="Luo Z."/>
            <person name="Davy M."/>
            <person name="Cheng C."/>
            <person name="McNeilage M."/>
            <person name="Scaglione D."/>
            <person name="Liu Y."/>
            <person name="Zhang Q."/>
            <person name="Datson P."/>
            <person name="De Silva N."/>
            <person name="Gardiner S.E."/>
            <person name="Bassett H."/>
            <person name="Chagne D."/>
            <person name="McCallum J."/>
            <person name="Dzierzon H."/>
            <person name="Deng C."/>
            <person name="Wang Y.Y."/>
            <person name="Barron L."/>
            <person name="Manako K."/>
            <person name="Bowen J."/>
            <person name="Foster T.M."/>
            <person name="Erridge Z.A."/>
            <person name="Tiffin H."/>
            <person name="Waite C.N."/>
            <person name="Davies K.M."/>
            <person name="Grierson E.P."/>
            <person name="Laing W.A."/>
            <person name="Kirk R."/>
            <person name="Chen X."/>
            <person name="Wood M."/>
            <person name="Montefiori M."/>
            <person name="Brummell D.A."/>
            <person name="Schwinn K.E."/>
            <person name="Catanach A."/>
            <person name="Fullerton C."/>
            <person name="Li D."/>
            <person name="Meiyalaghan S."/>
            <person name="Nieuwenhuizen N."/>
            <person name="Read N."/>
            <person name="Prakash R."/>
            <person name="Hunter D."/>
            <person name="Zhang H."/>
            <person name="McKenzie M."/>
            <person name="Knabel M."/>
            <person name="Harris A."/>
            <person name="Allan A.C."/>
            <person name="Gleave A."/>
            <person name="Chen A."/>
            <person name="Janssen B.J."/>
            <person name="Plunkett B."/>
            <person name="Ampomah-Dwamena C."/>
            <person name="Voogd C."/>
            <person name="Leif D."/>
            <person name="Lafferty D."/>
            <person name="Souleyre E.J.F."/>
            <person name="Varkonyi-Gasic E."/>
            <person name="Gambi F."/>
            <person name="Hanley J."/>
            <person name="Yao J.L."/>
            <person name="Cheung J."/>
            <person name="David K.M."/>
            <person name="Warren B."/>
            <person name="Marsh K."/>
            <person name="Snowden K.C."/>
            <person name="Lin-Wang K."/>
            <person name="Brian L."/>
            <person name="Martinez-Sanchez M."/>
            <person name="Wang M."/>
            <person name="Ileperuma N."/>
            <person name="Macnee N."/>
            <person name="Campin R."/>
            <person name="McAtee P."/>
            <person name="Drummond R.S.M."/>
            <person name="Espley R.V."/>
            <person name="Ireland H.S."/>
            <person name="Wu R."/>
            <person name="Atkinson R.G."/>
            <person name="Karunairetnam S."/>
            <person name="Bulley S."/>
            <person name="Chunkath S."/>
            <person name="Hanley Z."/>
            <person name="Storey R."/>
            <person name="Thrimawithana A.H."/>
            <person name="Thomson S."/>
            <person name="David C."/>
            <person name="Testolin R."/>
            <person name="Huang H."/>
            <person name="Hellens R.P."/>
            <person name="Schaffer R.J."/>
        </authorList>
    </citation>
    <scope>NUCLEOTIDE SEQUENCE [LARGE SCALE GENOMIC DNA]</scope>
    <source>
        <strain evidence="8">cv. Red5</strain>
    </source>
</reference>
<dbReference type="PANTHER" id="PTHR33463">
    <property type="entry name" value="NB-ARC DOMAIN-CONTAINING PROTEIN-RELATED"/>
    <property type="match status" value="1"/>
</dbReference>
<feature type="domain" description="NB-ARC" evidence="5">
    <location>
        <begin position="172"/>
        <end position="338"/>
    </location>
</feature>
<evidence type="ECO:0000313" key="7">
    <source>
        <dbReference type="EMBL" id="PSS01744.1"/>
    </source>
</evidence>
<dbReference type="Gramene" id="PSS01744">
    <property type="protein sequence ID" value="PSS01744"/>
    <property type="gene ID" value="CEY00_Acc23100"/>
</dbReference>
<dbReference type="InterPro" id="IPR042197">
    <property type="entry name" value="Apaf_helical"/>
</dbReference>
<dbReference type="InParanoid" id="A0A2R6Q4D4"/>
<dbReference type="PRINTS" id="PR00364">
    <property type="entry name" value="DISEASERSIST"/>
</dbReference>
<dbReference type="GO" id="GO:0006952">
    <property type="term" value="P:defense response"/>
    <property type="evidence" value="ECO:0007669"/>
    <property type="project" value="UniProtKB-KW"/>
</dbReference>
<evidence type="ECO:0000256" key="3">
    <source>
        <dbReference type="ARBA" id="ARBA00022821"/>
    </source>
</evidence>
<dbReference type="OrthoDB" id="3794806at2759"/>
<dbReference type="GO" id="GO:0043531">
    <property type="term" value="F:ADP binding"/>
    <property type="evidence" value="ECO:0007669"/>
    <property type="project" value="InterPro"/>
</dbReference>
<dbReference type="STRING" id="1590841.A0A2R6Q4D4"/>
<protein>
    <submittedName>
        <fullName evidence="7">Disease resistance protein</fullName>
    </submittedName>
</protein>
<dbReference type="SUPFAM" id="SSF52047">
    <property type="entry name" value="RNI-like"/>
    <property type="match status" value="1"/>
</dbReference>
<evidence type="ECO:0000259" key="6">
    <source>
        <dbReference type="Pfam" id="PF23247"/>
    </source>
</evidence>
<evidence type="ECO:0000259" key="5">
    <source>
        <dbReference type="Pfam" id="PF00931"/>
    </source>
</evidence>
<feature type="domain" description="Disease resistance protein At4g27190-like leucine-rich repeats" evidence="6">
    <location>
        <begin position="827"/>
        <end position="954"/>
    </location>
</feature>
<comment type="similarity">
    <text evidence="1">Belongs to the disease resistance NB-LRR family.</text>
</comment>
<dbReference type="InterPro" id="IPR057135">
    <property type="entry name" value="At4g27190-like_LRR"/>
</dbReference>